<dbReference type="AlphaFoldDB" id="A0A2G1W677"/>
<name>A0A2G1W677_9BACT</name>
<dbReference type="Proteomes" id="UP000225740">
    <property type="component" value="Unassembled WGS sequence"/>
</dbReference>
<protein>
    <submittedName>
        <fullName evidence="1">Uncharacterized protein</fullName>
    </submittedName>
</protein>
<proteinExistence type="predicted"/>
<comment type="caution">
    <text evidence="1">The sequence shown here is derived from an EMBL/GenBank/DDBJ whole genome shotgun (WGS) entry which is preliminary data.</text>
</comment>
<accession>A0A2G1W677</accession>
<dbReference type="EMBL" id="NIZW01000011">
    <property type="protein sequence ID" value="PHQ34330.1"/>
    <property type="molecule type" value="Genomic_DNA"/>
</dbReference>
<gene>
    <name evidence="1" type="ORF">CEE69_15010</name>
</gene>
<evidence type="ECO:0000313" key="2">
    <source>
        <dbReference type="Proteomes" id="UP000225740"/>
    </source>
</evidence>
<keyword evidence="2" id="KW-1185">Reference proteome</keyword>
<reference evidence="1 2" key="1">
    <citation type="submission" date="2017-06" db="EMBL/GenBank/DDBJ databases">
        <title>Description of Rhodopirellula bahusiensis sp. nov.</title>
        <authorList>
            <person name="Kizina J."/>
            <person name="Harder J."/>
        </authorList>
    </citation>
    <scope>NUCLEOTIDE SEQUENCE [LARGE SCALE GENOMIC DNA]</scope>
    <source>
        <strain evidence="1 2">SWK21</strain>
    </source>
</reference>
<evidence type="ECO:0000313" key="1">
    <source>
        <dbReference type="EMBL" id="PHQ34330.1"/>
    </source>
</evidence>
<organism evidence="1 2">
    <name type="scientific">Rhodopirellula bahusiensis</name>
    <dbReference type="NCBI Taxonomy" id="2014065"/>
    <lineage>
        <taxon>Bacteria</taxon>
        <taxon>Pseudomonadati</taxon>
        <taxon>Planctomycetota</taxon>
        <taxon>Planctomycetia</taxon>
        <taxon>Pirellulales</taxon>
        <taxon>Pirellulaceae</taxon>
        <taxon>Rhodopirellula</taxon>
    </lineage>
</organism>
<sequence>MKEVHPCVSASEPLIDGDSRIIRLDSVPSWMRADFRQRQDYFVFSATGKQSKLGANLLVLSCNLRGQCRETWWPVQTLCSSL</sequence>